<dbReference type="InterPro" id="IPR058245">
    <property type="entry name" value="NreC/VraR/RcsB-like_REC"/>
</dbReference>
<evidence type="ECO:0000256" key="2">
    <source>
        <dbReference type="ARBA" id="ARBA00023015"/>
    </source>
</evidence>
<dbReference type="AlphaFoldDB" id="A0A0A0J4K0"/>
<dbReference type="RefSeq" id="WP_035917046.1">
    <property type="nucleotide sequence ID" value="NZ_AVPJ01000010.1"/>
</dbReference>
<evidence type="ECO:0000256" key="5">
    <source>
        <dbReference type="PROSITE-ProRule" id="PRU00169"/>
    </source>
</evidence>
<dbReference type="OrthoDB" id="5145487at2"/>
<dbReference type="InterPro" id="IPR001789">
    <property type="entry name" value="Sig_transdc_resp-reg_receiver"/>
</dbReference>
<dbReference type="SUPFAM" id="SSF46894">
    <property type="entry name" value="C-terminal effector domain of the bipartite response regulators"/>
    <property type="match status" value="1"/>
</dbReference>
<dbReference type="Proteomes" id="UP000030002">
    <property type="component" value="Unassembled WGS sequence"/>
</dbReference>
<dbReference type="InterPro" id="IPR039420">
    <property type="entry name" value="WalR-like"/>
</dbReference>
<dbReference type="CDD" id="cd06170">
    <property type="entry name" value="LuxR_C_like"/>
    <property type="match status" value="1"/>
</dbReference>
<dbReference type="InterPro" id="IPR000792">
    <property type="entry name" value="Tscrpt_reg_LuxR_C"/>
</dbReference>
<dbReference type="InterPro" id="IPR016032">
    <property type="entry name" value="Sig_transdc_resp-reg_C-effctor"/>
</dbReference>
<feature type="modified residue" description="4-aspartylphosphate" evidence="5">
    <location>
        <position position="54"/>
    </location>
</feature>
<dbReference type="InterPro" id="IPR011006">
    <property type="entry name" value="CheY-like_superfamily"/>
</dbReference>
<dbReference type="PANTHER" id="PTHR43214:SF24">
    <property type="entry name" value="TRANSCRIPTIONAL REGULATORY PROTEIN NARL-RELATED"/>
    <property type="match status" value="1"/>
</dbReference>
<evidence type="ECO:0000256" key="3">
    <source>
        <dbReference type="ARBA" id="ARBA00023125"/>
    </source>
</evidence>
<proteinExistence type="predicted"/>
<name>A0A0A0J4K0_9MICO</name>
<dbReference type="PANTHER" id="PTHR43214">
    <property type="entry name" value="TWO-COMPONENT RESPONSE REGULATOR"/>
    <property type="match status" value="1"/>
</dbReference>
<evidence type="ECO:0000313" key="8">
    <source>
        <dbReference type="EMBL" id="KGN31674.1"/>
    </source>
</evidence>
<keyword evidence="3" id="KW-0238">DNA-binding</keyword>
<dbReference type="EMBL" id="AVPJ01000010">
    <property type="protein sequence ID" value="KGN31674.1"/>
    <property type="molecule type" value="Genomic_DNA"/>
</dbReference>
<dbReference type="Gene3D" id="3.40.50.2300">
    <property type="match status" value="1"/>
</dbReference>
<organism evidence="8 9">
    <name type="scientific">Knoellia sinensis KCTC 19936</name>
    <dbReference type="NCBI Taxonomy" id="1385520"/>
    <lineage>
        <taxon>Bacteria</taxon>
        <taxon>Bacillati</taxon>
        <taxon>Actinomycetota</taxon>
        <taxon>Actinomycetes</taxon>
        <taxon>Micrococcales</taxon>
        <taxon>Intrasporangiaceae</taxon>
        <taxon>Knoellia</taxon>
    </lineage>
</organism>
<dbReference type="GO" id="GO:0000160">
    <property type="term" value="P:phosphorelay signal transduction system"/>
    <property type="evidence" value="ECO:0007669"/>
    <property type="project" value="InterPro"/>
</dbReference>
<dbReference type="Pfam" id="PF00196">
    <property type="entry name" value="GerE"/>
    <property type="match status" value="1"/>
</dbReference>
<dbReference type="PRINTS" id="PR00038">
    <property type="entry name" value="HTHLUXR"/>
</dbReference>
<keyword evidence="9" id="KW-1185">Reference proteome</keyword>
<dbReference type="SUPFAM" id="SSF52172">
    <property type="entry name" value="CheY-like"/>
    <property type="match status" value="1"/>
</dbReference>
<dbReference type="PROSITE" id="PS50043">
    <property type="entry name" value="HTH_LUXR_2"/>
    <property type="match status" value="1"/>
</dbReference>
<dbReference type="Pfam" id="PF00072">
    <property type="entry name" value="Response_reg"/>
    <property type="match status" value="1"/>
</dbReference>
<keyword evidence="4" id="KW-0804">Transcription</keyword>
<protein>
    <submittedName>
        <fullName evidence="8">LuxR family transcriptional regulator</fullName>
    </submittedName>
</protein>
<reference evidence="8 9" key="1">
    <citation type="submission" date="2013-08" db="EMBL/GenBank/DDBJ databases">
        <title>The genome sequence of Knoellia sinensis.</title>
        <authorList>
            <person name="Zhu W."/>
            <person name="Wang G."/>
        </authorList>
    </citation>
    <scope>NUCLEOTIDE SEQUENCE [LARGE SCALE GENOMIC DNA]</scope>
    <source>
        <strain evidence="8 9">KCTC 19936</strain>
    </source>
</reference>
<accession>A0A0A0J4K0</accession>
<gene>
    <name evidence="8" type="ORF">N802_03165</name>
</gene>
<dbReference type="SMART" id="SM00448">
    <property type="entry name" value="REC"/>
    <property type="match status" value="1"/>
</dbReference>
<dbReference type="eggNOG" id="COG2197">
    <property type="taxonomic scope" value="Bacteria"/>
</dbReference>
<evidence type="ECO:0000256" key="1">
    <source>
        <dbReference type="ARBA" id="ARBA00022553"/>
    </source>
</evidence>
<comment type="caution">
    <text evidence="8">The sequence shown here is derived from an EMBL/GenBank/DDBJ whole genome shotgun (WGS) entry which is preliminary data.</text>
</comment>
<keyword evidence="2" id="KW-0805">Transcription regulation</keyword>
<dbReference type="GO" id="GO:0003677">
    <property type="term" value="F:DNA binding"/>
    <property type="evidence" value="ECO:0007669"/>
    <property type="project" value="UniProtKB-KW"/>
</dbReference>
<evidence type="ECO:0000259" key="6">
    <source>
        <dbReference type="PROSITE" id="PS50043"/>
    </source>
</evidence>
<dbReference type="CDD" id="cd17535">
    <property type="entry name" value="REC_NarL-like"/>
    <property type="match status" value="1"/>
</dbReference>
<keyword evidence="1 5" id="KW-0597">Phosphoprotein</keyword>
<feature type="domain" description="Response regulatory" evidence="7">
    <location>
        <begin position="3"/>
        <end position="119"/>
    </location>
</feature>
<evidence type="ECO:0000256" key="4">
    <source>
        <dbReference type="ARBA" id="ARBA00023163"/>
    </source>
</evidence>
<feature type="domain" description="HTH luxR-type" evidence="6">
    <location>
        <begin position="145"/>
        <end position="210"/>
    </location>
</feature>
<evidence type="ECO:0000259" key="7">
    <source>
        <dbReference type="PROSITE" id="PS50110"/>
    </source>
</evidence>
<dbReference type="SMART" id="SM00421">
    <property type="entry name" value="HTH_LUXR"/>
    <property type="match status" value="1"/>
</dbReference>
<dbReference type="STRING" id="1385520.N802_03165"/>
<dbReference type="GO" id="GO:0006355">
    <property type="term" value="P:regulation of DNA-templated transcription"/>
    <property type="evidence" value="ECO:0007669"/>
    <property type="project" value="InterPro"/>
</dbReference>
<sequence>MTRVTVVEDHPLYRAAVVSLIDEMVDCQVVGCHSDAESALAAATDEQPDVVVLDLGLPGTDGITALSRFRAMDSPPAVLVLTMSEDPSVLAATLRAGAHGYVVKGSEPEDIARAVEAVAHGQVVFGAQVASAVLAQASGRAASGPAAAFPGLTHREHEVLELLARGRSNDDIAALLFLSPKTARNHVSSIVGKLAAGSRAELVAKARDAGFGSS</sequence>
<evidence type="ECO:0000313" key="9">
    <source>
        <dbReference type="Proteomes" id="UP000030002"/>
    </source>
</evidence>
<dbReference type="PROSITE" id="PS50110">
    <property type="entry name" value="RESPONSE_REGULATORY"/>
    <property type="match status" value="1"/>
</dbReference>